<keyword evidence="10" id="KW-0812">Transmembrane</keyword>
<evidence type="ECO:0000313" key="12">
    <source>
        <dbReference type="EMBL" id="GEB48868.1"/>
    </source>
</evidence>
<comment type="catalytic activity">
    <reaction evidence="1">
        <text>ATP + protein L-histidine = ADP + protein N-phospho-L-histidine.</text>
        <dbReference type="EC" id="2.7.13.3"/>
    </reaction>
</comment>
<protein>
    <recommendedName>
        <fullName evidence="2">histidine kinase</fullName>
        <ecNumber evidence="2">2.7.13.3</ecNumber>
    </recommendedName>
</protein>
<evidence type="ECO:0000256" key="3">
    <source>
        <dbReference type="ARBA" id="ARBA00022553"/>
    </source>
</evidence>
<gene>
    <name evidence="12" type="ORF">SCA03_14190</name>
</gene>
<dbReference type="GO" id="GO:0000155">
    <property type="term" value="F:phosphorelay sensor kinase activity"/>
    <property type="evidence" value="ECO:0007669"/>
    <property type="project" value="InterPro"/>
</dbReference>
<keyword evidence="10" id="KW-0472">Membrane</keyword>
<dbReference type="Gene3D" id="3.30.565.10">
    <property type="entry name" value="Histidine kinase-like ATPase, C-terminal domain"/>
    <property type="match status" value="1"/>
</dbReference>
<dbReference type="EMBL" id="BJMM01000004">
    <property type="protein sequence ID" value="GEB48868.1"/>
    <property type="molecule type" value="Genomic_DNA"/>
</dbReference>
<dbReference type="PANTHER" id="PTHR24421">
    <property type="entry name" value="NITRATE/NITRITE SENSOR PROTEIN NARX-RELATED"/>
    <property type="match status" value="1"/>
</dbReference>
<keyword evidence="7" id="KW-0067">ATP-binding</keyword>
<feature type="compositionally biased region" description="Low complexity" evidence="9">
    <location>
        <begin position="449"/>
        <end position="464"/>
    </location>
</feature>
<dbReference type="InterPro" id="IPR011712">
    <property type="entry name" value="Sig_transdc_His_kin_sub3_dim/P"/>
</dbReference>
<keyword evidence="10" id="KW-1133">Transmembrane helix</keyword>
<comment type="caution">
    <text evidence="12">The sequence shown here is derived from an EMBL/GenBank/DDBJ whole genome shotgun (WGS) entry which is preliminary data.</text>
</comment>
<dbReference type="PANTHER" id="PTHR24421:SF10">
    <property type="entry name" value="NITRATE_NITRITE SENSOR PROTEIN NARQ"/>
    <property type="match status" value="1"/>
</dbReference>
<reference evidence="12 13" key="1">
    <citation type="submission" date="2019-06" db="EMBL/GenBank/DDBJ databases">
        <title>Whole genome shotgun sequence of Streptomyces cacaoi subsp. cacaoi NBRC 12748.</title>
        <authorList>
            <person name="Hosoyama A."/>
            <person name="Uohara A."/>
            <person name="Ohji S."/>
            <person name="Ichikawa N."/>
        </authorList>
    </citation>
    <scope>NUCLEOTIDE SEQUENCE [LARGE SCALE GENOMIC DNA]</scope>
    <source>
        <strain evidence="12 13">NBRC 12748</strain>
    </source>
</reference>
<dbReference type="GO" id="GO:0046983">
    <property type="term" value="F:protein dimerization activity"/>
    <property type="evidence" value="ECO:0007669"/>
    <property type="project" value="InterPro"/>
</dbReference>
<proteinExistence type="predicted"/>
<dbReference type="Pfam" id="PF07730">
    <property type="entry name" value="HisKA_3"/>
    <property type="match status" value="1"/>
</dbReference>
<keyword evidence="5" id="KW-0547">Nucleotide-binding</keyword>
<evidence type="ECO:0000256" key="5">
    <source>
        <dbReference type="ARBA" id="ARBA00022741"/>
    </source>
</evidence>
<evidence type="ECO:0000256" key="8">
    <source>
        <dbReference type="ARBA" id="ARBA00023012"/>
    </source>
</evidence>
<evidence type="ECO:0000256" key="1">
    <source>
        <dbReference type="ARBA" id="ARBA00000085"/>
    </source>
</evidence>
<feature type="transmembrane region" description="Helical" evidence="10">
    <location>
        <begin position="93"/>
        <end position="111"/>
    </location>
</feature>
<feature type="compositionally biased region" description="Low complexity" evidence="9">
    <location>
        <begin position="473"/>
        <end position="496"/>
    </location>
</feature>
<evidence type="ECO:0000256" key="6">
    <source>
        <dbReference type="ARBA" id="ARBA00022777"/>
    </source>
</evidence>
<evidence type="ECO:0000256" key="2">
    <source>
        <dbReference type="ARBA" id="ARBA00012438"/>
    </source>
</evidence>
<feature type="transmembrane region" description="Helical" evidence="10">
    <location>
        <begin position="157"/>
        <end position="177"/>
    </location>
</feature>
<evidence type="ECO:0000256" key="4">
    <source>
        <dbReference type="ARBA" id="ARBA00022679"/>
    </source>
</evidence>
<keyword evidence="4" id="KW-0808">Transferase</keyword>
<keyword evidence="13" id="KW-1185">Reference proteome</keyword>
<feature type="transmembrane region" description="Helical" evidence="10">
    <location>
        <begin position="63"/>
        <end position="81"/>
    </location>
</feature>
<dbReference type="OrthoDB" id="227596at2"/>
<dbReference type="GO" id="GO:0016020">
    <property type="term" value="C:membrane"/>
    <property type="evidence" value="ECO:0007669"/>
    <property type="project" value="InterPro"/>
</dbReference>
<evidence type="ECO:0000259" key="11">
    <source>
        <dbReference type="Pfam" id="PF07730"/>
    </source>
</evidence>
<accession>A0A4Y3QWR7</accession>
<feature type="domain" description="Signal transduction histidine kinase subgroup 3 dimerisation and phosphoacceptor" evidence="11">
    <location>
        <begin position="229"/>
        <end position="294"/>
    </location>
</feature>
<name>A0A4Y3QWR7_STRCI</name>
<keyword evidence="8" id="KW-0902">Two-component regulatory system</keyword>
<feature type="region of interest" description="Disordered" evidence="9">
    <location>
        <begin position="414"/>
        <end position="510"/>
    </location>
</feature>
<evidence type="ECO:0000256" key="10">
    <source>
        <dbReference type="SAM" id="Phobius"/>
    </source>
</evidence>
<dbReference type="GO" id="GO:0005524">
    <property type="term" value="F:ATP binding"/>
    <property type="evidence" value="ECO:0007669"/>
    <property type="project" value="UniProtKB-KW"/>
</dbReference>
<sequence length="510" mass="53099">MSDQTGAASVPTETALVAGVLRTVRRDLFTDVLAPRPLPPRPEPRPDGRLRRLPAPLREKARWTPHALVVGCAAFAFFVLLIKGVEFGSLGSVVPLTLSLLATGPVALTLLRPVGAYWISCAGLVLAMGYSGDWGSAALLCHVVVMVLVVLRTRPRLAAEMWVVTFVGCALVLTLLQRGDRDLAQYAAATAVGLVAAAAVRAWRDERRHVEETETVKEQERAHRTVLEERATIARELHDVVAHHMSVIAIQAEAAPYRVENTPPELATALGTIRENAVAALTELRRILGVVRSGDTDPYRDTDPEAPQPTLADLDALLESVRKTGLDADAVVTGAVRPLPQGVELSAYRLVQEALSNVLRHSPGASARVEIAYVLGGLGLRIVNGRPDRPAEPSPGAGHGVLGMRERVQVLGGEMTAGPTDDGGYEVAAFLPAPGTETGTGGRGGAGDAAGDPDGSEEGSSARSDGSDRSDAPDGSGESAEPAGPAGPDGAAGAAGRKSVGSGRDAEATA</sequence>
<keyword evidence="3" id="KW-0597">Phosphoprotein</keyword>
<dbReference type="RefSeq" id="WP_141275253.1">
    <property type="nucleotide sequence ID" value="NZ_BJMM01000004.1"/>
</dbReference>
<dbReference type="InterPro" id="IPR036890">
    <property type="entry name" value="HATPase_C_sf"/>
</dbReference>
<dbReference type="Gene3D" id="1.20.5.1930">
    <property type="match status" value="1"/>
</dbReference>
<dbReference type="Proteomes" id="UP000319210">
    <property type="component" value="Unassembled WGS sequence"/>
</dbReference>
<dbReference type="CDD" id="cd16917">
    <property type="entry name" value="HATPase_UhpB-NarQ-NarX-like"/>
    <property type="match status" value="1"/>
</dbReference>
<dbReference type="AlphaFoldDB" id="A0A4Y3QWR7"/>
<organism evidence="12 13">
    <name type="scientific">Streptomyces cacaoi</name>
    <dbReference type="NCBI Taxonomy" id="1898"/>
    <lineage>
        <taxon>Bacteria</taxon>
        <taxon>Bacillati</taxon>
        <taxon>Actinomycetota</taxon>
        <taxon>Actinomycetes</taxon>
        <taxon>Kitasatosporales</taxon>
        <taxon>Streptomycetaceae</taxon>
        <taxon>Streptomyces</taxon>
    </lineage>
</organism>
<dbReference type="EC" id="2.7.13.3" evidence="2"/>
<dbReference type="InterPro" id="IPR050482">
    <property type="entry name" value="Sensor_HK_TwoCompSys"/>
</dbReference>
<feature type="compositionally biased region" description="Gly residues" evidence="9">
    <location>
        <begin position="438"/>
        <end position="448"/>
    </location>
</feature>
<evidence type="ECO:0000256" key="7">
    <source>
        <dbReference type="ARBA" id="ARBA00022840"/>
    </source>
</evidence>
<evidence type="ECO:0000256" key="9">
    <source>
        <dbReference type="SAM" id="MobiDB-lite"/>
    </source>
</evidence>
<keyword evidence="6 12" id="KW-0418">Kinase</keyword>
<feature type="transmembrane region" description="Helical" evidence="10">
    <location>
        <begin position="117"/>
        <end position="150"/>
    </location>
</feature>
<dbReference type="SUPFAM" id="SSF55874">
    <property type="entry name" value="ATPase domain of HSP90 chaperone/DNA topoisomerase II/histidine kinase"/>
    <property type="match status" value="1"/>
</dbReference>
<evidence type="ECO:0000313" key="13">
    <source>
        <dbReference type="Proteomes" id="UP000319210"/>
    </source>
</evidence>